<keyword evidence="3" id="KW-1185">Reference proteome</keyword>
<dbReference type="InterPro" id="IPR027417">
    <property type="entry name" value="P-loop_NTPase"/>
</dbReference>
<protein>
    <recommendedName>
        <fullName evidence="1">Rad50/SbcC-type AAA domain-containing protein</fullName>
    </recommendedName>
</protein>
<dbReference type="InterPro" id="IPR052018">
    <property type="entry name" value="PHP_domain"/>
</dbReference>
<proteinExistence type="predicted"/>
<name>A0ABP9V9C2_9DEIO</name>
<feature type="domain" description="Rad50/SbcC-type AAA" evidence="1">
    <location>
        <begin position="271"/>
        <end position="479"/>
    </location>
</feature>
<organism evidence="2 3">
    <name type="scientific">Deinococcus xinjiangensis</name>
    <dbReference type="NCBI Taxonomy" id="457454"/>
    <lineage>
        <taxon>Bacteria</taxon>
        <taxon>Thermotogati</taxon>
        <taxon>Deinococcota</taxon>
        <taxon>Deinococci</taxon>
        <taxon>Deinococcales</taxon>
        <taxon>Deinococcaceae</taxon>
        <taxon>Deinococcus</taxon>
    </lineage>
</organism>
<dbReference type="InterPro" id="IPR038729">
    <property type="entry name" value="Rad50/SbcC_AAA"/>
</dbReference>
<sequence length="881" mass="99152">MTLLEKYNEINKRPNGLRLWAIDLHFHTPASKDSAWIEKDAFKILRMIHEAGINCVAITDHFSGNFIDELKNARKTMSGWSEFRGQNLPVILPGVEIEVDGVHLLCIFSEKYGTAEINYFLSRIGIKPGQYGDPEANCTTGLLDIRAAVDEYGGLIIAAHANSNKGLLGIKGKNFADIASIIDIVEINRPNFERDVEGARKYRPELKNKPFIRGSDAHSEEGLKKDRFYIKMQSPSFSSLKQIIFEPFSRFLPSEYETAILGISFSSSTGIFGSQILSFNGAMNTIIGGRGDGKSILMDSIRYALEEYPTLDHLNNLDGGMLSRISGTFKDGDSISVFILHHKEIYACIRGIAIEKARKAYSASTPAKWYKIEAGDFTEIIRPEGLKFTIYSQGEIESLTRELDVIGEICDSYNPEISDIKDRISESLSILDFLFSERLRIRKIDELLPEKKNRNTELAVNIARFEELLGSIDKSIYRKMSRANEEASRMINEIWEVIEQMRRIGGSMIGRLDNVKDSFFEEGSFINTDFEAYFNHVRSTVIRISEIMTFSDIGKFNDTPERKSWKVKLDAEKVVYDNLIRASGMETQESLMPRLIALREDQKKVGIEIESDSAEIGKLEEVEINIRATLSDVISLQSALRDARMSNIEKLNADTPETVYVDYGSDNSELKDWLDETLKSKGITEKGATVSRLASLSPMELLLNITSKNVEEIKKLGVSEANANILIGVIDSMQEQSLHRVNVAFTPSIGLLKGGQKFPTATLSIGEKVSAVFPLLTLNTGRPILLDQPEDDLDHNYIINNITQSIKQNKSRQQFIIVTHNPNIPVLADSDQIIKMKRIEESHTCIVETSGAIEDDSIKSHVMRLDGGMEAIEIRYRRYRS</sequence>
<dbReference type="Proteomes" id="UP001458946">
    <property type="component" value="Unassembled WGS sequence"/>
</dbReference>
<dbReference type="RefSeq" id="WP_353541255.1">
    <property type="nucleotide sequence ID" value="NZ_BAABRN010000008.1"/>
</dbReference>
<dbReference type="EMBL" id="BAABRN010000008">
    <property type="protein sequence ID" value="GAA5501281.1"/>
    <property type="molecule type" value="Genomic_DNA"/>
</dbReference>
<gene>
    <name evidence="2" type="ORF">Dxin01_01013</name>
</gene>
<dbReference type="InterPro" id="IPR054787">
    <property type="entry name" value="TrlF_ATPase"/>
</dbReference>
<dbReference type="InterPro" id="IPR016195">
    <property type="entry name" value="Pol/histidinol_Pase-like"/>
</dbReference>
<dbReference type="Gene3D" id="3.20.20.140">
    <property type="entry name" value="Metal-dependent hydrolases"/>
    <property type="match status" value="1"/>
</dbReference>
<evidence type="ECO:0000313" key="2">
    <source>
        <dbReference type="EMBL" id="GAA5501281.1"/>
    </source>
</evidence>
<dbReference type="SUPFAM" id="SSF52540">
    <property type="entry name" value="P-loop containing nucleoside triphosphate hydrolases"/>
    <property type="match status" value="1"/>
</dbReference>
<comment type="caution">
    <text evidence="2">The sequence shown here is derived from an EMBL/GenBank/DDBJ whole genome shotgun (WGS) entry which is preliminary data.</text>
</comment>
<dbReference type="SUPFAM" id="SSF89550">
    <property type="entry name" value="PHP domain-like"/>
    <property type="match status" value="1"/>
</dbReference>
<dbReference type="PANTHER" id="PTHR42924">
    <property type="entry name" value="EXONUCLEASE"/>
    <property type="match status" value="1"/>
</dbReference>
<dbReference type="Gene3D" id="3.40.50.300">
    <property type="entry name" value="P-loop containing nucleotide triphosphate hydrolases"/>
    <property type="match status" value="2"/>
</dbReference>
<reference evidence="2 3" key="1">
    <citation type="submission" date="2024-02" db="EMBL/GenBank/DDBJ databases">
        <title>Deinococcus xinjiangensis NBRC 107630.</title>
        <authorList>
            <person name="Ichikawa N."/>
            <person name="Katano-Makiyama Y."/>
            <person name="Hidaka K."/>
        </authorList>
    </citation>
    <scope>NUCLEOTIDE SEQUENCE [LARGE SCALE GENOMIC DNA]</scope>
    <source>
        <strain evidence="2 3">NBRC 107630</strain>
    </source>
</reference>
<accession>A0ABP9V9C2</accession>
<dbReference type="NCBIfam" id="NF045780">
    <property type="entry name" value="TrlF_fam_ATP"/>
    <property type="match status" value="1"/>
</dbReference>
<dbReference type="Pfam" id="PF13476">
    <property type="entry name" value="AAA_23"/>
    <property type="match status" value="1"/>
</dbReference>
<dbReference type="PANTHER" id="PTHR42924:SF3">
    <property type="entry name" value="POLYMERASE_HISTIDINOL PHOSPHATASE N-TERMINAL DOMAIN-CONTAINING PROTEIN"/>
    <property type="match status" value="1"/>
</dbReference>
<evidence type="ECO:0000259" key="1">
    <source>
        <dbReference type="Pfam" id="PF13476"/>
    </source>
</evidence>
<evidence type="ECO:0000313" key="3">
    <source>
        <dbReference type="Proteomes" id="UP001458946"/>
    </source>
</evidence>
<dbReference type="CDD" id="cd07432">
    <property type="entry name" value="PHP_HisPPase"/>
    <property type="match status" value="1"/>
</dbReference>